<dbReference type="AlphaFoldDB" id="A0A1A9ZGH9"/>
<keyword evidence="2" id="KW-1185">Reference proteome</keyword>
<dbReference type="EnsemblMetazoa" id="GPAI013923-RA">
    <property type="protein sequence ID" value="GPAI013923-PA"/>
    <property type="gene ID" value="GPAI013923"/>
</dbReference>
<proteinExistence type="predicted"/>
<dbReference type="Proteomes" id="UP000092445">
    <property type="component" value="Unassembled WGS sequence"/>
</dbReference>
<name>A0A1A9ZGH9_GLOPL</name>
<reference evidence="1" key="2">
    <citation type="submission" date="2020-05" db="UniProtKB">
        <authorList>
            <consortium name="EnsemblMetazoa"/>
        </authorList>
    </citation>
    <scope>IDENTIFICATION</scope>
    <source>
        <strain evidence="1">IAEA</strain>
    </source>
</reference>
<sequence length="162" mass="19053">MIVKPINILDFKESVSSSFFFDDTATDAVYLHLLQENVMLNVREQFENAKDYYCQQDGAFSHSDIRVYLIENPLNRWMDWNFTEGRNPFLTASRMWSINHLPMCRKDHGRLSTLLLFAQCRKGARNWEEKEYWTGQGDERNDEGISILTPPTFEFGFSSHLI</sequence>
<dbReference type="VEuPathDB" id="VectorBase:GPAI013923"/>
<reference evidence="2" key="1">
    <citation type="submission" date="2014-03" db="EMBL/GenBank/DDBJ databases">
        <authorList>
            <person name="Aksoy S."/>
            <person name="Warren W."/>
            <person name="Wilson R.K."/>
        </authorList>
    </citation>
    <scope>NUCLEOTIDE SEQUENCE [LARGE SCALE GENOMIC DNA]</scope>
    <source>
        <strain evidence="2">IAEA</strain>
    </source>
</reference>
<organism evidence="1 2">
    <name type="scientific">Glossina pallidipes</name>
    <name type="common">Tsetse fly</name>
    <dbReference type="NCBI Taxonomy" id="7398"/>
    <lineage>
        <taxon>Eukaryota</taxon>
        <taxon>Metazoa</taxon>
        <taxon>Ecdysozoa</taxon>
        <taxon>Arthropoda</taxon>
        <taxon>Hexapoda</taxon>
        <taxon>Insecta</taxon>
        <taxon>Pterygota</taxon>
        <taxon>Neoptera</taxon>
        <taxon>Endopterygota</taxon>
        <taxon>Diptera</taxon>
        <taxon>Brachycera</taxon>
        <taxon>Muscomorpha</taxon>
        <taxon>Hippoboscoidea</taxon>
        <taxon>Glossinidae</taxon>
        <taxon>Glossina</taxon>
    </lineage>
</organism>
<accession>A0A1A9ZGH9</accession>
<evidence type="ECO:0000313" key="2">
    <source>
        <dbReference type="Proteomes" id="UP000092445"/>
    </source>
</evidence>
<protein>
    <submittedName>
        <fullName evidence="1">Uncharacterized protein</fullName>
    </submittedName>
</protein>
<evidence type="ECO:0000313" key="1">
    <source>
        <dbReference type="EnsemblMetazoa" id="GPAI013923-PA"/>
    </source>
</evidence>